<dbReference type="PROSITE" id="PS50893">
    <property type="entry name" value="ABC_TRANSPORTER_2"/>
    <property type="match status" value="1"/>
</dbReference>
<evidence type="ECO:0000256" key="3">
    <source>
        <dbReference type="ARBA" id="ARBA00022741"/>
    </source>
</evidence>
<dbReference type="SUPFAM" id="SSF52540">
    <property type="entry name" value="P-loop containing nucleoside triphosphate hydrolases"/>
    <property type="match status" value="1"/>
</dbReference>
<dbReference type="RefSeq" id="WP_229231022.1">
    <property type="nucleotide sequence ID" value="NZ_AP024525.1"/>
</dbReference>
<dbReference type="PROSITE" id="PS00211">
    <property type="entry name" value="ABC_TRANSPORTER_1"/>
    <property type="match status" value="1"/>
</dbReference>
<keyword evidence="4 7" id="KW-0067">ATP-binding</keyword>
<dbReference type="InterPro" id="IPR005894">
    <property type="entry name" value="DrrA"/>
</dbReference>
<dbReference type="InterPro" id="IPR003439">
    <property type="entry name" value="ABC_transporter-like_ATP-bd"/>
</dbReference>
<evidence type="ECO:0000313" key="8">
    <source>
        <dbReference type="Proteomes" id="UP001319861"/>
    </source>
</evidence>
<reference evidence="7 8" key="1">
    <citation type="journal article" date="2021" name="J. Biosci. Bioeng.">
        <title>Identification and characterization of a chc gene cluster responsible for the aromatization pathway of cyclohexanecarboxylate degradation in Sinomonas cyclohexanicum ATCC 51369.</title>
        <authorList>
            <person name="Yamamoto T."/>
            <person name="Hasegawa Y."/>
            <person name="Lau P.C.K."/>
            <person name="Iwaki H."/>
        </authorList>
    </citation>
    <scope>NUCLEOTIDE SEQUENCE [LARGE SCALE GENOMIC DNA]</scope>
    <source>
        <strain evidence="7 8">ATCC 51369</strain>
    </source>
</reference>
<evidence type="ECO:0000256" key="4">
    <source>
        <dbReference type="ARBA" id="ARBA00022840"/>
    </source>
</evidence>
<sequence length="323" mass="34637">MNGVPAIQVRDLVKAFGEVTAVDHLSFDVAHGEVFAFLGPNGAGKSTAINVLCTLAAPTAGSASVAGFDVVRSAQQVRAHIGLVFQETTLDKQLTAEENLRFHAVLYGVPRSERTLRIEHVLELVGLGSRRKDLVATFSGGMARRLEIARAMLHTPAVLFLDEPTIGLDPQTRTVMWEDILALRRDEGVTVFMTTHYMDEAEVADRIGIIDHGRLIALGTPEELKAAAGAESIILRTADDGAARLALEAAGYRCGSVGAGVSVETADAATELPAVIALLGGSVLSAQVHEPSLDDMFLHYTGRQIRDQAEQPQGFPPAWRSRR</sequence>
<evidence type="ECO:0000256" key="2">
    <source>
        <dbReference type="ARBA" id="ARBA00022448"/>
    </source>
</evidence>
<protein>
    <submittedName>
        <fullName evidence="7">Daunorubicin resistance protein DrrA family ABC transporter ATP-binding protein</fullName>
    </submittedName>
</protein>
<dbReference type="EMBL" id="AP024525">
    <property type="protein sequence ID" value="BCT74265.1"/>
    <property type="molecule type" value="Genomic_DNA"/>
</dbReference>
<dbReference type="PANTHER" id="PTHR43582">
    <property type="entry name" value="LINEARMYCIN RESISTANCE ATP-BINDING PROTEIN LNRL"/>
    <property type="match status" value="1"/>
</dbReference>
<dbReference type="PANTHER" id="PTHR43582:SF2">
    <property type="entry name" value="LINEARMYCIN RESISTANCE ATP-BINDING PROTEIN LNRL"/>
    <property type="match status" value="1"/>
</dbReference>
<evidence type="ECO:0000256" key="1">
    <source>
        <dbReference type="ARBA" id="ARBA00004413"/>
    </source>
</evidence>
<dbReference type="Gene3D" id="3.40.50.300">
    <property type="entry name" value="P-loop containing nucleotide triphosphate hydrolases"/>
    <property type="match status" value="1"/>
</dbReference>
<dbReference type="SMART" id="SM00382">
    <property type="entry name" value="AAA"/>
    <property type="match status" value="1"/>
</dbReference>
<proteinExistence type="inferred from homology"/>
<evidence type="ECO:0000256" key="5">
    <source>
        <dbReference type="ARBA" id="ARBA00049985"/>
    </source>
</evidence>
<gene>
    <name evidence="7" type="ORF">SCMU_01070</name>
</gene>
<organism evidence="7 8">
    <name type="scientific">Sinomonas cyclohexanicum</name>
    <name type="common">Corynebacterium cyclohexanicum</name>
    <dbReference type="NCBI Taxonomy" id="322009"/>
    <lineage>
        <taxon>Bacteria</taxon>
        <taxon>Bacillati</taxon>
        <taxon>Actinomycetota</taxon>
        <taxon>Actinomycetes</taxon>
        <taxon>Micrococcales</taxon>
        <taxon>Micrococcaceae</taxon>
        <taxon>Sinomonas</taxon>
    </lineage>
</organism>
<dbReference type="NCBIfam" id="TIGR01188">
    <property type="entry name" value="drrA"/>
    <property type="match status" value="1"/>
</dbReference>
<comment type="subcellular location">
    <subcellularLocation>
        <location evidence="1">Cell membrane</location>
        <topology evidence="1">Peripheral membrane protein</topology>
        <orientation evidence="1">Cytoplasmic side</orientation>
    </subcellularLocation>
</comment>
<dbReference type="InterPro" id="IPR027417">
    <property type="entry name" value="P-loop_NTPase"/>
</dbReference>
<evidence type="ECO:0000259" key="6">
    <source>
        <dbReference type="PROSITE" id="PS50893"/>
    </source>
</evidence>
<feature type="domain" description="ABC transporter" evidence="6">
    <location>
        <begin position="7"/>
        <end position="237"/>
    </location>
</feature>
<dbReference type="InterPro" id="IPR025302">
    <property type="entry name" value="DrrA1/2-like_C"/>
</dbReference>
<dbReference type="Pfam" id="PF13732">
    <property type="entry name" value="DrrA1-3_C"/>
    <property type="match status" value="1"/>
</dbReference>
<keyword evidence="3" id="KW-0547">Nucleotide-binding</keyword>
<dbReference type="Pfam" id="PF00005">
    <property type="entry name" value="ABC_tran"/>
    <property type="match status" value="1"/>
</dbReference>
<dbReference type="Proteomes" id="UP001319861">
    <property type="component" value="Chromosome"/>
</dbReference>
<dbReference type="InterPro" id="IPR017871">
    <property type="entry name" value="ABC_transporter-like_CS"/>
</dbReference>
<dbReference type="InterPro" id="IPR003593">
    <property type="entry name" value="AAA+_ATPase"/>
</dbReference>
<comment type="similarity">
    <text evidence="5">Belongs to the ABC transporter superfamily. Drug exporter-1 (DrugE1) (TC 3.A.1.105) family.</text>
</comment>
<keyword evidence="2" id="KW-0813">Transport</keyword>
<dbReference type="GO" id="GO:0005524">
    <property type="term" value="F:ATP binding"/>
    <property type="evidence" value="ECO:0007669"/>
    <property type="project" value="UniProtKB-KW"/>
</dbReference>
<keyword evidence="8" id="KW-1185">Reference proteome</keyword>
<accession>A0ABM7PQ00</accession>
<evidence type="ECO:0000313" key="7">
    <source>
        <dbReference type="EMBL" id="BCT74265.1"/>
    </source>
</evidence>
<name>A0ABM7PQ00_SINCY</name>